<keyword evidence="3" id="KW-0326">Glycosidase</keyword>
<evidence type="ECO:0000256" key="1">
    <source>
        <dbReference type="ARBA" id="ARBA00008061"/>
    </source>
</evidence>
<dbReference type="OrthoDB" id="9761875at2"/>
<sequence length="708" mass="81607">MKAAFESFYKINVYCEEANRVDWSNIRILQENEFIDISIINKKKDYCELVLAEPVYIKKKTYLFAENSKFEISYSNLFKSQEFNEKYFYDGFLGARIIDGKTEFKVWSPVATSINVLLYKNGDPLIEETPIIIPLQSKRGVFSALVEENYIGYYYTYQVEAYGKIEEVVDPYAKAVGVNGLRGCIIDLESTNPIGWDLDKPIELKNYTDAVIYEISIRDISSNDNSGVQNKGKFIGLLEESKTAKGVKTGLEHIKELGVTHVQILPMYDFHYQSVDERDQFRKYNWGYDPQNYNAVEGSYSTNPYDAALRIKELKEMIKKFHQNNIGVIMDVVYNHVYEYKRSNFEKLVPGYYFRHDRFGNVSNGSGCGNDVASENKMTRRFIIDSVTYWAKEYHLDGFRFDLLGLLDIDTVNSIYEELKKINPNIIVYGEGWDLNTYLENDKKATQYNAYKTPKIGYFNDVIRDAVRGHTFEADKKGFAGGGEGKELEIKRSVVGLINYNESLKGPFIFPSQSINYVSCHDNHTLWDKINITNKEDSVEERIRVHKLSHAIVLTSQGASFLHLGCDFCRTKHGHENSYNLPDSINSIDWDRKYEFRDVFEYIKGLVKLRKEHPAFRMSSASEVVKHIIFLDSPEKCVAFMIHDHANNDIWKDILVIYNSNKSTVEIKIPNGVYNVVADGRLSGVETLYRIYGDKVKVAPISCIVAYR</sequence>
<dbReference type="SUPFAM" id="SSF81296">
    <property type="entry name" value="E set domains"/>
    <property type="match status" value="1"/>
</dbReference>
<reference evidence="3 4" key="1">
    <citation type="submission" date="2015-09" db="EMBL/GenBank/DDBJ databases">
        <title>Draft genome sequence of a Caloramator mitchellensis, a moderate thermophile from the Great Artesian Basin of Australia.</title>
        <authorList>
            <person name="Patel B.K."/>
        </authorList>
    </citation>
    <scope>NUCLEOTIDE SEQUENCE [LARGE SCALE GENOMIC DNA]</scope>
    <source>
        <strain evidence="3 4">VF08</strain>
    </source>
</reference>
<dbReference type="InterPro" id="IPR017853">
    <property type="entry name" value="GH"/>
</dbReference>
<dbReference type="PANTHER" id="PTHR43002">
    <property type="entry name" value="GLYCOGEN DEBRANCHING ENZYME"/>
    <property type="match status" value="1"/>
</dbReference>
<dbReference type="SUPFAM" id="SSF51445">
    <property type="entry name" value="(Trans)glycosidases"/>
    <property type="match status" value="1"/>
</dbReference>
<dbReference type="EMBL" id="LKHP01000004">
    <property type="protein sequence ID" value="KRQ87193.1"/>
    <property type="molecule type" value="Genomic_DNA"/>
</dbReference>
<dbReference type="Proteomes" id="UP000052015">
    <property type="component" value="Unassembled WGS sequence"/>
</dbReference>
<dbReference type="InterPro" id="IPR014756">
    <property type="entry name" value="Ig_E-set"/>
</dbReference>
<proteinExistence type="inferred from homology"/>
<dbReference type="CDD" id="cd02860">
    <property type="entry name" value="E_set_Pullulanase"/>
    <property type="match status" value="1"/>
</dbReference>
<organism evidence="3 4">
    <name type="scientific">Caloramator mitchellensis</name>
    <dbReference type="NCBI Taxonomy" id="908809"/>
    <lineage>
        <taxon>Bacteria</taxon>
        <taxon>Bacillati</taxon>
        <taxon>Bacillota</taxon>
        <taxon>Clostridia</taxon>
        <taxon>Eubacteriales</taxon>
        <taxon>Clostridiaceae</taxon>
        <taxon>Caloramator</taxon>
    </lineage>
</organism>
<comment type="caution">
    <text evidence="3">The sequence shown here is derived from an EMBL/GenBank/DDBJ whole genome shotgun (WGS) entry which is preliminary data.</text>
</comment>
<dbReference type="InterPro" id="IPR049117">
    <property type="entry name" value="pulA_all-beta"/>
</dbReference>
<dbReference type="GO" id="GO:0005975">
    <property type="term" value="P:carbohydrate metabolic process"/>
    <property type="evidence" value="ECO:0007669"/>
    <property type="project" value="InterPro"/>
</dbReference>
<dbReference type="RefSeq" id="WP_083490343.1">
    <property type="nucleotide sequence ID" value="NZ_LKHP01000004.1"/>
</dbReference>
<dbReference type="NCBIfam" id="TIGR02104">
    <property type="entry name" value="pulA_typeI"/>
    <property type="match status" value="1"/>
</dbReference>
<evidence type="ECO:0000259" key="2">
    <source>
        <dbReference type="SMART" id="SM00642"/>
    </source>
</evidence>
<dbReference type="InterPro" id="IPR004193">
    <property type="entry name" value="Glyco_hydro_13_N"/>
</dbReference>
<dbReference type="SMART" id="SM00642">
    <property type="entry name" value="Aamy"/>
    <property type="match status" value="1"/>
</dbReference>
<dbReference type="Pfam" id="PF00128">
    <property type="entry name" value="Alpha-amylase"/>
    <property type="match status" value="1"/>
</dbReference>
<evidence type="ECO:0000313" key="3">
    <source>
        <dbReference type="EMBL" id="KRQ87193.1"/>
    </source>
</evidence>
<dbReference type="Gene3D" id="3.20.20.80">
    <property type="entry name" value="Glycosidases"/>
    <property type="match status" value="1"/>
</dbReference>
<keyword evidence="4" id="KW-1185">Reference proteome</keyword>
<dbReference type="AlphaFoldDB" id="A0A0R3JUF7"/>
<dbReference type="Gene3D" id="2.60.40.10">
    <property type="entry name" value="Immunoglobulins"/>
    <property type="match status" value="1"/>
</dbReference>
<dbReference type="InterPro" id="IPR011840">
    <property type="entry name" value="PulA_typeI"/>
</dbReference>
<feature type="domain" description="Glycosyl hydrolase family 13 catalytic" evidence="2">
    <location>
        <begin position="214"/>
        <end position="610"/>
    </location>
</feature>
<evidence type="ECO:0000313" key="4">
    <source>
        <dbReference type="Proteomes" id="UP000052015"/>
    </source>
</evidence>
<name>A0A0R3JUF7_CALMK</name>
<accession>A0A0R3JUF7</accession>
<dbReference type="GO" id="GO:0051060">
    <property type="term" value="F:pullulanase activity"/>
    <property type="evidence" value="ECO:0007669"/>
    <property type="project" value="UniProtKB-EC"/>
</dbReference>
<comment type="similarity">
    <text evidence="1">Belongs to the glycosyl hydrolase 13 family.</text>
</comment>
<dbReference type="Pfam" id="PF21653">
    <property type="entry name" value="pulA_all-beta"/>
    <property type="match status" value="1"/>
</dbReference>
<dbReference type="InterPro" id="IPR006047">
    <property type="entry name" value="GH13_cat_dom"/>
</dbReference>
<dbReference type="Pfam" id="PF02922">
    <property type="entry name" value="CBM_48"/>
    <property type="match status" value="1"/>
</dbReference>
<dbReference type="CDD" id="cd11341">
    <property type="entry name" value="AmyAc_Pullulanase_LD-like"/>
    <property type="match status" value="1"/>
</dbReference>
<dbReference type="Gene3D" id="2.60.40.1180">
    <property type="entry name" value="Golgi alpha-mannosidase II"/>
    <property type="match status" value="1"/>
</dbReference>
<dbReference type="InterPro" id="IPR013780">
    <property type="entry name" value="Glyco_hydro_b"/>
</dbReference>
<protein>
    <submittedName>
        <fullName evidence="3">Pullulanase</fullName>
        <ecNumber evidence="3">3.2.1.41</ecNumber>
    </submittedName>
</protein>
<dbReference type="PATRIC" id="fig|908809.3.peg.1002"/>
<gene>
    <name evidence="3" type="primary">pulA_2</name>
    <name evidence="3" type="ORF">ABG79_00991</name>
</gene>
<keyword evidence="3" id="KW-0378">Hydrolase</keyword>
<dbReference type="InterPro" id="IPR013783">
    <property type="entry name" value="Ig-like_fold"/>
</dbReference>
<dbReference type="STRING" id="908809.ABG79_00991"/>
<dbReference type="SMR" id="A0A0R3JUF7"/>
<dbReference type="EC" id="3.2.1.41" evidence="3"/>